<name>A0A225DKU0_9BACT</name>
<dbReference type="SUPFAM" id="SSF50129">
    <property type="entry name" value="GroES-like"/>
    <property type="match status" value="1"/>
</dbReference>
<protein>
    <recommendedName>
        <fullName evidence="7">alcohol dehydrogenase (NADP(+))</fullName>
        <ecNumber evidence="7">1.1.1.2</ecNumber>
    </recommendedName>
</protein>
<evidence type="ECO:0000256" key="6">
    <source>
        <dbReference type="ARBA" id="ARBA00023002"/>
    </source>
</evidence>
<dbReference type="GO" id="GO:0008270">
    <property type="term" value="F:zinc ion binding"/>
    <property type="evidence" value="ECO:0007669"/>
    <property type="project" value="InterPro"/>
</dbReference>
<evidence type="ECO:0000259" key="9">
    <source>
        <dbReference type="SMART" id="SM00829"/>
    </source>
</evidence>
<dbReference type="InterPro" id="IPR011032">
    <property type="entry name" value="GroES-like_sf"/>
</dbReference>
<dbReference type="EMBL" id="NIDE01000005">
    <property type="protein sequence ID" value="OWK41583.1"/>
    <property type="molecule type" value="Genomic_DNA"/>
</dbReference>
<feature type="domain" description="Enoyl reductase (ER)" evidence="9">
    <location>
        <begin position="14"/>
        <end position="333"/>
    </location>
</feature>
<gene>
    <name evidence="10" type="ORF">FRUB_03661</name>
</gene>
<keyword evidence="6" id="KW-0560">Oxidoreductase</keyword>
<dbReference type="InterPro" id="IPR047109">
    <property type="entry name" value="CAD-like"/>
</dbReference>
<dbReference type="OrthoDB" id="9806940at2"/>
<dbReference type="Gene3D" id="3.40.50.720">
    <property type="entry name" value="NAD(P)-binding Rossmann-like Domain"/>
    <property type="match status" value="1"/>
</dbReference>
<dbReference type="RefSeq" id="WP_088254874.1">
    <property type="nucleotide sequence ID" value="NZ_NIDE01000005.1"/>
</dbReference>
<sequence length="339" mass="36185">MPAIRAYAAQQAKGDLKPFEFDPGPLGDEHVEIRVTHCGLCHSDLSMLDNEWGMSKYPFVPGHEVVGTVGAIGSHVKTVTVGDRVGLGWYSESCLHCHQCLTGNHNLCPTVESTIVGRYGGFADRVRAHWLWATPLPDALDLAVAGPLFCGGVTVFNPVVQFGVLPTSRVGVVGIGGLGHLALQFLNKWGCEVTAFSSSAGKTDEAKKLGAHHVVNSRDDKEMAKLAGAFDFILVTVNVSLNWATYVNALAPRGRLHFVGAVPEPISLAAFPLIIGQKSISGSPLGSPATTATMLDFCGRHRIAPVIETFPMSKVNDALAHLRAGKARYRIVLKNDMAG</sequence>
<dbReference type="EC" id="1.1.1.2" evidence="7"/>
<dbReference type="SMART" id="SM00829">
    <property type="entry name" value="PKS_ER"/>
    <property type="match status" value="1"/>
</dbReference>
<dbReference type="GO" id="GO:0008106">
    <property type="term" value="F:alcohol dehydrogenase (NADP+) activity"/>
    <property type="evidence" value="ECO:0007669"/>
    <property type="project" value="UniProtKB-EC"/>
</dbReference>
<dbReference type="PROSITE" id="PS00059">
    <property type="entry name" value="ADH_ZINC"/>
    <property type="match status" value="1"/>
</dbReference>
<dbReference type="AlphaFoldDB" id="A0A225DKU0"/>
<evidence type="ECO:0000313" key="10">
    <source>
        <dbReference type="EMBL" id="OWK41583.1"/>
    </source>
</evidence>
<comment type="similarity">
    <text evidence="2 8">Belongs to the zinc-containing alcohol dehydrogenase family.</text>
</comment>
<accession>A0A225DKU0</accession>
<evidence type="ECO:0000256" key="2">
    <source>
        <dbReference type="ARBA" id="ARBA00008072"/>
    </source>
</evidence>
<dbReference type="Pfam" id="PF08240">
    <property type="entry name" value="ADH_N"/>
    <property type="match status" value="1"/>
</dbReference>
<dbReference type="FunFam" id="3.90.180.10:FF:000018">
    <property type="entry name" value="NAD(P)-dependent alcohol dehydrogenase"/>
    <property type="match status" value="1"/>
</dbReference>
<keyword evidence="11" id="KW-1185">Reference proteome</keyword>
<dbReference type="InterPro" id="IPR013154">
    <property type="entry name" value="ADH-like_N"/>
</dbReference>
<dbReference type="Pfam" id="PF00107">
    <property type="entry name" value="ADH_zinc_N"/>
    <property type="match status" value="1"/>
</dbReference>
<evidence type="ECO:0000313" key="11">
    <source>
        <dbReference type="Proteomes" id="UP000214646"/>
    </source>
</evidence>
<keyword evidence="5" id="KW-0521">NADP</keyword>
<dbReference type="CDD" id="cd05283">
    <property type="entry name" value="CAD1"/>
    <property type="match status" value="1"/>
</dbReference>
<evidence type="ECO:0000256" key="3">
    <source>
        <dbReference type="ARBA" id="ARBA00022723"/>
    </source>
</evidence>
<dbReference type="PANTHER" id="PTHR42683">
    <property type="entry name" value="ALDEHYDE REDUCTASE"/>
    <property type="match status" value="1"/>
</dbReference>
<comment type="caution">
    <text evidence="10">The sequence shown here is derived from an EMBL/GenBank/DDBJ whole genome shotgun (WGS) entry which is preliminary data.</text>
</comment>
<comment type="cofactor">
    <cofactor evidence="1 8">
        <name>Zn(2+)</name>
        <dbReference type="ChEBI" id="CHEBI:29105"/>
    </cofactor>
</comment>
<dbReference type="InterPro" id="IPR013149">
    <property type="entry name" value="ADH-like_C"/>
</dbReference>
<evidence type="ECO:0000256" key="4">
    <source>
        <dbReference type="ARBA" id="ARBA00022833"/>
    </source>
</evidence>
<dbReference type="Proteomes" id="UP000214646">
    <property type="component" value="Unassembled WGS sequence"/>
</dbReference>
<dbReference type="InterPro" id="IPR036291">
    <property type="entry name" value="NAD(P)-bd_dom_sf"/>
</dbReference>
<keyword evidence="4 8" id="KW-0862">Zinc</keyword>
<dbReference type="InterPro" id="IPR002328">
    <property type="entry name" value="ADH_Zn_CS"/>
</dbReference>
<evidence type="ECO:0000256" key="8">
    <source>
        <dbReference type="RuleBase" id="RU361277"/>
    </source>
</evidence>
<evidence type="ECO:0000256" key="7">
    <source>
        <dbReference type="ARBA" id="ARBA00024074"/>
    </source>
</evidence>
<dbReference type="InterPro" id="IPR020843">
    <property type="entry name" value="ER"/>
</dbReference>
<evidence type="ECO:0000256" key="5">
    <source>
        <dbReference type="ARBA" id="ARBA00022857"/>
    </source>
</evidence>
<reference evidence="11" key="1">
    <citation type="submission" date="2017-06" db="EMBL/GenBank/DDBJ databases">
        <title>Genome analysis of Fimbriiglobus ruber SP5, the first member of the order Planctomycetales with confirmed chitinolytic capability.</title>
        <authorList>
            <person name="Ravin N.V."/>
            <person name="Rakitin A.L."/>
            <person name="Ivanova A.A."/>
            <person name="Beletsky A.V."/>
            <person name="Kulichevskaya I.S."/>
            <person name="Mardanov A.V."/>
            <person name="Dedysh S.N."/>
        </authorList>
    </citation>
    <scope>NUCLEOTIDE SEQUENCE [LARGE SCALE GENOMIC DNA]</scope>
    <source>
        <strain evidence="11">SP5</strain>
    </source>
</reference>
<keyword evidence="3 8" id="KW-0479">Metal-binding</keyword>
<proteinExistence type="inferred from homology"/>
<evidence type="ECO:0000256" key="1">
    <source>
        <dbReference type="ARBA" id="ARBA00001947"/>
    </source>
</evidence>
<organism evidence="10 11">
    <name type="scientific">Fimbriiglobus ruber</name>
    <dbReference type="NCBI Taxonomy" id="1908690"/>
    <lineage>
        <taxon>Bacteria</taxon>
        <taxon>Pseudomonadati</taxon>
        <taxon>Planctomycetota</taxon>
        <taxon>Planctomycetia</taxon>
        <taxon>Gemmatales</taxon>
        <taxon>Gemmataceae</taxon>
        <taxon>Fimbriiglobus</taxon>
    </lineage>
</organism>
<dbReference type="FunFam" id="3.40.50.720:FF:000022">
    <property type="entry name" value="Cinnamyl alcohol dehydrogenase"/>
    <property type="match status" value="1"/>
</dbReference>
<dbReference type="Gene3D" id="3.90.180.10">
    <property type="entry name" value="Medium-chain alcohol dehydrogenases, catalytic domain"/>
    <property type="match status" value="1"/>
</dbReference>
<dbReference type="SUPFAM" id="SSF51735">
    <property type="entry name" value="NAD(P)-binding Rossmann-fold domains"/>
    <property type="match status" value="1"/>
</dbReference>